<proteinExistence type="predicted"/>
<evidence type="ECO:0000256" key="1">
    <source>
        <dbReference type="SAM" id="SignalP"/>
    </source>
</evidence>
<evidence type="ECO:0000313" key="3">
    <source>
        <dbReference type="Proteomes" id="UP001519460"/>
    </source>
</evidence>
<gene>
    <name evidence="2" type="ORF">BaRGS_00036524</name>
</gene>
<dbReference type="Proteomes" id="UP001519460">
    <property type="component" value="Unassembled WGS sequence"/>
</dbReference>
<comment type="caution">
    <text evidence="2">The sequence shown here is derived from an EMBL/GenBank/DDBJ whole genome shotgun (WGS) entry which is preliminary data.</text>
</comment>
<keyword evidence="3" id="KW-1185">Reference proteome</keyword>
<sequence length="218" mass="24428">RGEKDSKMQRLRVFLLLPLVVGIMGSPIPDTTETVDVKFIRRHQHPRIRRDVAQLSMPEVIISSFGFNGNDIILRLRRVQNLPTYIAGDNGVRQHTNTTQDSAVYVDPSRSASMIAMRFGSGAEFVLEGTLEHQGRKLSMTPVLRRRRSPGSKNPHSIAIVAERINFGHDGLPPHQTGHSNNQGHNPVTVVRRKRQTTGSTVHTVETVFVVDHSDYTK</sequence>
<protein>
    <submittedName>
        <fullName evidence="2">Uncharacterized protein</fullName>
    </submittedName>
</protein>
<dbReference type="EMBL" id="JACVVK020000517">
    <property type="protein sequence ID" value="KAK7469458.1"/>
    <property type="molecule type" value="Genomic_DNA"/>
</dbReference>
<dbReference type="AlphaFoldDB" id="A0ABD0JBN5"/>
<feature type="non-terminal residue" evidence="2">
    <location>
        <position position="1"/>
    </location>
</feature>
<reference evidence="2 3" key="1">
    <citation type="journal article" date="2023" name="Sci. Data">
        <title>Genome assembly of the Korean intertidal mud-creeper Batillaria attramentaria.</title>
        <authorList>
            <person name="Patra A.K."/>
            <person name="Ho P.T."/>
            <person name="Jun S."/>
            <person name="Lee S.J."/>
            <person name="Kim Y."/>
            <person name="Won Y.J."/>
        </authorList>
    </citation>
    <scope>NUCLEOTIDE SEQUENCE [LARGE SCALE GENOMIC DNA]</scope>
    <source>
        <strain evidence="2">Wonlab-2016</strain>
    </source>
</reference>
<feature type="chain" id="PRO_5044779383" evidence="1">
    <location>
        <begin position="26"/>
        <end position="218"/>
    </location>
</feature>
<name>A0ABD0JBN5_9CAEN</name>
<keyword evidence="1" id="KW-0732">Signal</keyword>
<organism evidence="2 3">
    <name type="scientific">Batillaria attramentaria</name>
    <dbReference type="NCBI Taxonomy" id="370345"/>
    <lineage>
        <taxon>Eukaryota</taxon>
        <taxon>Metazoa</taxon>
        <taxon>Spiralia</taxon>
        <taxon>Lophotrochozoa</taxon>
        <taxon>Mollusca</taxon>
        <taxon>Gastropoda</taxon>
        <taxon>Caenogastropoda</taxon>
        <taxon>Sorbeoconcha</taxon>
        <taxon>Cerithioidea</taxon>
        <taxon>Batillariidae</taxon>
        <taxon>Batillaria</taxon>
    </lineage>
</organism>
<evidence type="ECO:0000313" key="2">
    <source>
        <dbReference type="EMBL" id="KAK7469458.1"/>
    </source>
</evidence>
<feature type="signal peptide" evidence="1">
    <location>
        <begin position="1"/>
        <end position="25"/>
    </location>
</feature>
<accession>A0ABD0JBN5</accession>